<dbReference type="STRING" id="42253.NITMOv2_1035"/>
<dbReference type="PANTHER" id="PTHR43619:SF2">
    <property type="entry name" value="S-ADENOSYL-L-METHIONINE-DEPENDENT METHYLTRANSFERASES SUPERFAMILY PROTEIN"/>
    <property type="match status" value="1"/>
</dbReference>
<dbReference type="SUPFAM" id="SSF53335">
    <property type="entry name" value="S-adenosyl-L-methionine-dependent methyltransferases"/>
    <property type="match status" value="1"/>
</dbReference>
<dbReference type="AlphaFoldDB" id="A0A0K2G923"/>
<sequence length="453" mass="51105">MLSVPFEEFYKPLSDIPSPEDLALTRHNRSPELLTARLRELVPLLRMLEFSLVSVSDRETVGVVPLLASTMNQNGTHQSSVFYIMSDYIAGTAVYAALAGTYAIGLHDRGPGQPVQLWLKANAVKHLKPGTGLIRGRAELVEKQVSELRSRLLEKGRCEVQMHVDIFQGDELIAIAEPLIGVYEYNPRFIETKLDIFQRENIKLSAKLIAALRDDETSRRLAGEQGRVLAQRFGEISPQLRTCVETRSMHLEQHLASRRMQYRQVVVIGIGLDTRACRHASQTQRWFGVDVRQMCSYRTEQFASLGGDTSCLTLVPCDVRSPQWGSALQAAGFDRHLPTLFIVEGLSMYLTGPDLANLFQTVRMLVQHSDSRIWIDHVTPDFYRLDSQEVKDFLNNIGRLGEPFITGFTRAEAFTRDWETVAQHTSADILAEDIPMHPVYANHMLSLVAPKME</sequence>
<keyword evidence="3" id="KW-0808">Transferase</keyword>
<protein>
    <recommendedName>
        <fullName evidence="6">Methyltransferase</fullName>
    </recommendedName>
</protein>
<evidence type="ECO:0000256" key="1">
    <source>
        <dbReference type="ARBA" id="ARBA00008138"/>
    </source>
</evidence>
<name>A0A0K2G923_NITMO</name>
<dbReference type="InterPro" id="IPR011610">
    <property type="entry name" value="SAM_mthyl_Trfase_ML2640-like"/>
</dbReference>
<dbReference type="PANTHER" id="PTHR43619">
    <property type="entry name" value="S-ADENOSYL-L-METHIONINE-DEPENDENT METHYLTRANSFERASE YKTD-RELATED"/>
    <property type="match status" value="1"/>
</dbReference>
<dbReference type="Gene3D" id="3.10.129.10">
    <property type="entry name" value="Hotdog Thioesterase"/>
    <property type="match status" value="1"/>
</dbReference>
<dbReference type="Proteomes" id="UP000069205">
    <property type="component" value="Chromosome"/>
</dbReference>
<evidence type="ECO:0000313" key="5">
    <source>
        <dbReference type="Proteomes" id="UP000069205"/>
    </source>
</evidence>
<dbReference type="InterPro" id="IPR007213">
    <property type="entry name" value="Ppm1/Ppm2/Tcmp"/>
</dbReference>
<gene>
    <name evidence="4" type="ORF">NITMOv2_1035</name>
</gene>
<keyword evidence="5" id="KW-1185">Reference proteome</keyword>
<dbReference type="InterPro" id="IPR029063">
    <property type="entry name" value="SAM-dependent_MTases_sf"/>
</dbReference>
<reference evidence="4 5" key="1">
    <citation type="journal article" date="2015" name="Proc. Natl. Acad. Sci. U.S.A.">
        <title>Expanded metabolic versatility of ubiquitous nitrite-oxidizing bacteria from the genus Nitrospira.</title>
        <authorList>
            <person name="Koch H."/>
            <person name="Lucker S."/>
            <person name="Albertsen M."/>
            <person name="Kitzinger K."/>
            <person name="Herbold C."/>
            <person name="Spieck E."/>
            <person name="Nielsen P.H."/>
            <person name="Wagner M."/>
            <person name="Daims H."/>
        </authorList>
    </citation>
    <scope>NUCLEOTIDE SEQUENCE [LARGE SCALE GENOMIC DNA]</scope>
    <source>
        <strain evidence="4 5">NSP M-1</strain>
    </source>
</reference>
<evidence type="ECO:0000256" key="3">
    <source>
        <dbReference type="ARBA" id="ARBA00022679"/>
    </source>
</evidence>
<dbReference type="GO" id="GO:0008168">
    <property type="term" value="F:methyltransferase activity"/>
    <property type="evidence" value="ECO:0007669"/>
    <property type="project" value="UniProtKB-KW"/>
</dbReference>
<organism evidence="4 5">
    <name type="scientific">Nitrospira moscoviensis</name>
    <dbReference type="NCBI Taxonomy" id="42253"/>
    <lineage>
        <taxon>Bacteria</taxon>
        <taxon>Pseudomonadati</taxon>
        <taxon>Nitrospirota</taxon>
        <taxon>Nitrospiria</taxon>
        <taxon>Nitrospirales</taxon>
        <taxon>Nitrospiraceae</taxon>
        <taxon>Nitrospira</taxon>
    </lineage>
</organism>
<evidence type="ECO:0000256" key="2">
    <source>
        <dbReference type="ARBA" id="ARBA00022603"/>
    </source>
</evidence>
<dbReference type="GO" id="GO:0032259">
    <property type="term" value="P:methylation"/>
    <property type="evidence" value="ECO:0007669"/>
    <property type="project" value="UniProtKB-KW"/>
</dbReference>
<proteinExistence type="inferred from homology"/>
<dbReference type="PATRIC" id="fig|42253.5.peg.1017"/>
<dbReference type="EMBL" id="CP011801">
    <property type="protein sequence ID" value="ALA57466.1"/>
    <property type="molecule type" value="Genomic_DNA"/>
</dbReference>
<dbReference type="Pfam" id="PF04072">
    <property type="entry name" value="LCM"/>
    <property type="match status" value="1"/>
</dbReference>
<dbReference type="InterPro" id="IPR029069">
    <property type="entry name" value="HotDog_dom_sf"/>
</dbReference>
<dbReference type="Gene3D" id="3.40.50.150">
    <property type="entry name" value="Vaccinia Virus protein VP39"/>
    <property type="match status" value="1"/>
</dbReference>
<evidence type="ECO:0000313" key="4">
    <source>
        <dbReference type="EMBL" id="ALA57466.1"/>
    </source>
</evidence>
<dbReference type="SUPFAM" id="SSF54637">
    <property type="entry name" value="Thioesterase/thiol ester dehydrase-isomerase"/>
    <property type="match status" value="1"/>
</dbReference>
<dbReference type="KEGG" id="nmv:NITMOv2_1035"/>
<accession>A0A0K2G923</accession>
<comment type="similarity">
    <text evidence="1">Belongs to the UPF0677 family.</text>
</comment>
<dbReference type="NCBIfam" id="TIGR00027">
    <property type="entry name" value="mthyl_TIGR00027"/>
    <property type="match status" value="1"/>
</dbReference>
<evidence type="ECO:0008006" key="6">
    <source>
        <dbReference type="Google" id="ProtNLM"/>
    </source>
</evidence>
<dbReference type="RefSeq" id="WP_053378803.1">
    <property type="nucleotide sequence ID" value="NZ_CP011801.1"/>
</dbReference>
<keyword evidence="2" id="KW-0489">Methyltransferase</keyword>